<dbReference type="EMBL" id="VSSQ01003364">
    <property type="protein sequence ID" value="MPM20357.1"/>
    <property type="molecule type" value="Genomic_DNA"/>
</dbReference>
<organism evidence="1">
    <name type="scientific">bioreactor metagenome</name>
    <dbReference type="NCBI Taxonomy" id="1076179"/>
    <lineage>
        <taxon>unclassified sequences</taxon>
        <taxon>metagenomes</taxon>
        <taxon>ecological metagenomes</taxon>
    </lineage>
</organism>
<evidence type="ECO:0000313" key="1">
    <source>
        <dbReference type="EMBL" id="MPM20357.1"/>
    </source>
</evidence>
<accession>A0A644XWQ0</accession>
<name>A0A644XWQ0_9ZZZZ</name>
<proteinExistence type="predicted"/>
<dbReference type="InterPro" id="IPR007351">
    <property type="entry name" value="YjbR"/>
</dbReference>
<dbReference type="PANTHER" id="PTHR35145:SF1">
    <property type="entry name" value="CYTOPLASMIC PROTEIN"/>
    <property type="match status" value="1"/>
</dbReference>
<dbReference type="InterPro" id="IPR058532">
    <property type="entry name" value="YjbR/MT2646/Rv2570-like"/>
</dbReference>
<dbReference type="Pfam" id="PF04237">
    <property type="entry name" value="YjbR"/>
    <property type="match status" value="1"/>
</dbReference>
<dbReference type="AlphaFoldDB" id="A0A644XWQ0"/>
<dbReference type="Gene3D" id="3.90.1150.30">
    <property type="match status" value="1"/>
</dbReference>
<reference evidence="1" key="1">
    <citation type="submission" date="2019-08" db="EMBL/GenBank/DDBJ databases">
        <authorList>
            <person name="Kucharzyk K."/>
            <person name="Murdoch R.W."/>
            <person name="Higgins S."/>
            <person name="Loffler F."/>
        </authorList>
    </citation>
    <scope>NUCLEOTIDE SEQUENCE</scope>
</reference>
<protein>
    <recommendedName>
        <fullName evidence="2">MmcQ-like protein</fullName>
    </recommendedName>
</protein>
<dbReference type="PANTHER" id="PTHR35145">
    <property type="entry name" value="CYTOPLASMIC PROTEIN-RELATED"/>
    <property type="match status" value="1"/>
</dbReference>
<dbReference type="SUPFAM" id="SSF142906">
    <property type="entry name" value="YjbR-like"/>
    <property type="match status" value="1"/>
</dbReference>
<evidence type="ECO:0008006" key="2">
    <source>
        <dbReference type="Google" id="ProtNLM"/>
    </source>
</evidence>
<gene>
    <name evidence="1" type="primary">yjbR_6</name>
    <name evidence="1" type="ORF">SDC9_66786</name>
</gene>
<comment type="caution">
    <text evidence="1">The sequence shown here is derived from an EMBL/GenBank/DDBJ whole genome shotgun (WGS) entry which is preliminary data.</text>
</comment>
<sequence>MNIESFRDYCLAKPGVTEEFPFDESTLVFKVGGKMFALTDLEEEFRVALKCDPQYSIELRERFSAITPAYHMSKIHWIDVNNATSFDEKLLMQLIDESYELVFKGLTKKMRAVIRING</sequence>
<dbReference type="InterPro" id="IPR038056">
    <property type="entry name" value="YjbR-like_sf"/>
</dbReference>